<dbReference type="InterPro" id="IPR029033">
    <property type="entry name" value="His_PPase_superfam"/>
</dbReference>
<dbReference type="Pfam" id="PF01591">
    <property type="entry name" value="6PF2K"/>
    <property type="match status" value="1"/>
</dbReference>
<dbReference type="GO" id="GO:0006000">
    <property type="term" value="P:fructose metabolic process"/>
    <property type="evidence" value="ECO:0007669"/>
    <property type="project" value="InterPro"/>
</dbReference>
<evidence type="ECO:0000313" key="6">
    <source>
        <dbReference type="Proteomes" id="UP000662931"/>
    </source>
</evidence>
<evidence type="ECO:0000256" key="3">
    <source>
        <dbReference type="SAM" id="MobiDB-lite"/>
    </source>
</evidence>
<dbReference type="PRINTS" id="PR00991">
    <property type="entry name" value="6PFRUCTKNASE"/>
</dbReference>
<sequence>MSSDIAEIEEPKISGNYSARTQHRWIPAKEAAEGEAATEASGDGSMAGGSPQKDVDEIHHRISKFHVSPAQMYSTESGRMFHAGAICIVMVGLPARGKTNLSIGLCRYLRWLGVRANLFHFGDYRREQTKQVNSDLYNLKPADEDASGVREKLREVVMGDMINFFKNEGGQVAIFDGVNGLSKERVSLADQMKQQNVRTIFIESQIDDAKLLKSNINDATSSPDYENWDQKTAVEDYAKRIEEVSKFYEPMSEKTFTWIRTQNFGRTMLINQLKHDFLTTKIIFYLINVKIKSGSVYFARCSNNKLRFKSDPALDEKGHSYISKLYNALLSHFKEKGNKQGFPQDLEVWTSTRLRTIQAAEVFREAGLMVKPRPDMTQLNPGAAEGLSEEELKQKYPTDYKQHQLDPYHHRYPRAESYHDLALKLEPLILEAGRVNNDVLIIADETVIRVFYGYLMASSSTDISSMRFPQNEIIEITYNAYANQAHRITIPGVLSD</sequence>
<dbReference type="KEGG" id="bnn:FOA43_004814"/>
<protein>
    <recommendedName>
        <fullName evidence="4">6-phosphofructo-2-kinase domain-containing protein</fullName>
    </recommendedName>
</protein>
<dbReference type="Proteomes" id="UP000662931">
    <property type="component" value="Chromosome 4"/>
</dbReference>
<dbReference type="RefSeq" id="XP_038780966.1">
    <property type="nucleotide sequence ID" value="XM_038925038.1"/>
</dbReference>
<reference evidence="5" key="1">
    <citation type="submission" date="2020-10" db="EMBL/GenBank/DDBJ databases">
        <authorList>
            <person name="Roach M.J.R."/>
        </authorList>
    </citation>
    <scope>NUCLEOTIDE SEQUENCE</scope>
    <source>
        <strain evidence="5">CBS 1945</strain>
    </source>
</reference>
<dbReference type="InterPro" id="IPR013079">
    <property type="entry name" value="6Phosfructo_kin"/>
</dbReference>
<gene>
    <name evidence="5" type="ORF">FOA43_004814</name>
</gene>
<dbReference type="PANTHER" id="PTHR10606">
    <property type="entry name" value="6-PHOSPHOFRUCTO-2-KINASE/FRUCTOSE-2,6-BISPHOSPHATASE"/>
    <property type="match status" value="1"/>
</dbReference>
<dbReference type="InterPro" id="IPR027417">
    <property type="entry name" value="P-loop_NTPase"/>
</dbReference>
<dbReference type="GO" id="GO:0003873">
    <property type="term" value="F:6-phosphofructo-2-kinase activity"/>
    <property type="evidence" value="ECO:0007669"/>
    <property type="project" value="InterPro"/>
</dbReference>
<dbReference type="Gene3D" id="3.40.50.300">
    <property type="entry name" value="P-loop containing nucleotide triphosphate hydrolases"/>
    <property type="match status" value="1"/>
</dbReference>
<feature type="domain" description="6-phosphofructo-2-kinase" evidence="4">
    <location>
        <begin position="76"/>
        <end position="292"/>
    </location>
</feature>
<dbReference type="GeneID" id="62198214"/>
<keyword evidence="6" id="KW-1185">Reference proteome</keyword>
<dbReference type="GO" id="GO:0005524">
    <property type="term" value="F:ATP binding"/>
    <property type="evidence" value="ECO:0007669"/>
    <property type="project" value="UniProtKB-KW"/>
</dbReference>
<keyword evidence="2" id="KW-0067">ATP-binding</keyword>
<feature type="region of interest" description="Disordered" evidence="3">
    <location>
        <begin position="30"/>
        <end position="53"/>
    </location>
</feature>
<dbReference type="GO" id="GO:0005829">
    <property type="term" value="C:cytosol"/>
    <property type="evidence" value="ECO:0007669"/>
    <property type="project" value="TreeGrafter"/>
</dbReference>
<dbReference type="InterPro" id="IPR013078">
    <property type="entry name" value="His_Pase_superF_clade-1"/>
</dbReference>
<keyword evidence="1" id="KW-0547">Nucleotide-binding</keyword>
<dbReference type="Pfam" id="PF00300">
    <property type="entry name" value="His_Phos_1"/>
    <property type="match status" value="1"/>
</dbReference>
<evidence type="ECO:0000256" key="1">
    <source>
        <dbReference type="ARBA" id="ARBA00022741"/>
    </source>
</evidence>
<dbReference type="AlphaFoldDB" id="A0A875S752"/>
<name>A0A875S752_EENNA</name>
<dbReference type="SUPFAM" id="SSF53254">
    <property type="entry name" value="Phosphoglycerate mutase-like"/>
    <property type="match status" value="1"/>
</dbReference>
<dbReference type="InterPro" id="IPR003094">
    <property type="entry name" value="6Pfruct_kin"/>
</dbReference>
<dbReference type="GO" id="GO:0006003">
    <property type="term" value="P:fructose 2,6-bisphosphate metabolic process"/>
    <property type="evidence" value="ECO:0007669"/>
    <property type="project" value="InterPro"/>
</dbReference>
<evidence type="ECO:0000256" key="2">
    <source>
        <dbReference type="ARBA" id="ARBA00022840"/>
    </source>
</evidence>
<evidence type="ECO:0000313" key="5">
    <source>
        <dbReference type="EMBL" id="QPG77401.1"/>
    </source>
</evidence>
<dbReference type="GO" id="GO:0004331">
    <property type="term" value="F:fructose-2,6-bisphosphate 2-phosphatase activity"/>
    <property type="evidence" value="ECO:0007669"/>
    <property type="project" value="TreeGrafter"/>
</dbReference>
<organism evidence="5 6">
    <name type="scientific">Eeniella nana</name>
    <name type="common">Yeast</name>
    <name type="synonym">Brettanomyces nanus</name>
    <dbReference type="NCBI Taxonomy" id="13502"/>
    <lineage>
        <taxon>Eukaryota</taxon>
        <taxon>Fungi</taxon>
        <taxon>Dikarya</taxon>
        <taxon>Ascomycota</taxon>
        <taxon>Saccharomycotina</taxon>
        <taxon>Pichiomycetes</taxon>
        <taxon>Pichiales</taxon>
        <taxon>Pichiaceae</taxon>
        <taxon>Brettanomyces</taxon>
    </lineage>
</organism>
<accession>A0A875S752</accession>
<dbReference type="EMBL" id="CP064815">
    <property type="protein sequence ID" value="QPG77401.1"/>
    <property type="molecule type" value="Genomic_DNA"/>
</dbReference>
<dbReference type="FunFam" id="3.40.50.300:FF:000644">
    <property type="entry name" value="GpmB, Fructose-2,6-bisphosphatase"/>
    <property type="match status" value="1"/>
</dbReference>
<dbReference type="SUPFAM" id="SSF52540">
    <property type="entry name" value="P-loop containing nucleoside triphosphate hydrolases"/>
    <property type="match status" value="1"/>
</dbReference>
<dbReference type="Gene3D" id="3.40.50.1240">
    <property type="entry name" value="Phosphoglycerate mutase-like"/>
    <property type="match status" value="1"/>
</dbReference>
<dbReference type="PIRSF" id="PIRSF000709">
    <property type="entry name" value="6PFK_2-Ptase"/>
    <property type="match status" value="1"/>
</dbReference>
<dbReference type="PANTHER" id="PTHR10606:SF39">
    <property type="entry name" value="6-PHOSPHOFRUCTO-2-KINASE_FRUCTOSE-2,6-BISPHOSPHATASE YLR345W-RELATED"/>
    <property type="match status" value="1"/>
</dbReference>
<proteinExistence type="predicted"/>
<evidence type="ECO:0000259" key="4">
    <source>
        <dbReference type="Pfam" id="PF01591"/>
    </source>
</evidence>
<dbReference type="OrthoDB" id="267323at2759"/>